<accession>A0A8S9SHQ0</accession>
<feature type="region of interest" description="Disordered" evidence="1">
    <location>
        <begin position="107"/>
        <end position="139"/>
    </location>
</feature>
<organism evidence="2 3">
    <name type="scientific">Brassica cretica</name>
    <name type="common">Mustard</name>
    <dbReference type="NCBI Taxonomy" id="69181"/>
    <lineage>
        <taxon>Eukaryota</taxon>
        <taxon>Viridiplantae</taxon>
        <taxon>Streptophyta</taxon>
        <taxon>Embryophyta</taxon>
        <taxon>Tracheophyta</taxon>
        <taxon>Spermatophyta</taxon>
        <taxon>Magnoliopsida</taxon>
        <taxon>eudicotyledons</taxon>
        <taxon>Gunneridae</taxon>
        <taxon>Pentapetalae</taxon>
        <taxon>rosids</taxon>
        <taxon>malvids</taxon>
        <taxon>Brassicales</taxon>
        <taxon>Brassicaceae</taxon>
        <taxon>Brassiceae</taxon>
        <taxon>Brassica</taxon>
    </lineage>
</organism>
<dbReference type="AlphaFoldDB" id="A0A8S9SHQ0"/>
<reference evidence="2" key="1">
    <citation type="submission" date="2019-12" db="EMBL/GenBank/DDBJ databases">
        <title>Genome sequencing and annotation of Brassica cretica.</title>
        <authorList>
            <person name="Studholme D.J."/>
            <person name="Sarris P."/>
        </authorList>
    </citation>
    <scope>NUCLEOTIDE SEQUENCE</scope>
    <source>
        <strain evidence="2">PFS-109/04</strain>
        <tissue evidence="2">Leaf</tissue>
    </source>
</reference>
<feature type="compositionally biased region" description="Basic and acidic residues" evidence="1">
    <location>
        <begin position="121"/>
        <end position="130"/>
    </location>
</feature>
<proteinExistence type="predicted"/>
<name>A0A8S9SHQ0_BRACR</name>
<gene>
    <name evidence="2" type="ORF">F2Q69_00034530</name>
</gene>
<evidence type="ECO:0000256" key="1">
    <source>
        <dbReference type="SAM" id="MobiDB-lite"/>
    </source>
</evidence>
<evidence type="ECO:0000313" key="3">
    <source>
        <dbReference type="Proteomes" id="UP000712600"/>
    </source>
</evidence>
<dbReference type="Proteomes" id="UP000712600">
    <property type="component" value="Unassembled WGS sequence"/>
</dbReference>
<dbReference type="EMBL" id="QGKX02000004">
    <property type="protein sequence ID" value="KAF3600334.1"/>
    <property type="molecule type" value="Genomic_DNA"/>
</dbReference>
<evidence type="ECO:0000313" key="2">
    <source>
        <dbReference type="EMBL" id="KAF3600334.1"/>
    </source>
</evidence>
<sequence length="188" mass="21089">MMLMRGTIRSCILIGQSLFGTVHYLRLRIGKPPGPSFPNLSPSGSKSVCAIALYYQVEGLLHALCGEVEVPPFPNPFPSQLLKVFAGRSFISREYARSGVKLWRSCGPSDHGRGKNPVDIPARRRTDQGDKPNQSQAFWSSRSQLRRSCQAERIWISYTVSFSVEAMVAEALMMAEASRVRWKRRTIT</sequence>
<protein>
    <submittedName>
        <fullName evidence="2">Uncharacterized protein</fullName>
    </submittedName>
</protein>
<comment type="caution">
    <text evidence="2">The sequence shown here is derived from an EMBL/GenBank/DDBJ whole genome shotgun (WGS) entry which is preliminary data.</text>
</comment>